<accession>A0ACB7ZCY3</accession>
<dbReference type="Proteomes" id="UP000828048">
    <property type="component" value="Chromosome 12"/>
</dbReference>
<evidence type="ECO:0000313" key="1">
    <source>
        <dbReference type="EMBL" id="KAH7863316.1"/>
    </source>
</evidence>
<keyword evidence="2" id="KW-1185">Reference proteome</keyword>
<sequence length="192" mass="22187">MAEVESDDSHELQSDGTNAVQSQDPLAPASAKRLKSGVGVGVLLEKYYLVDDGYPNAKGYMAPYKGCMYHQDDFRHQRRPLRDSKERLNRVHSSLTSCVERAFGVWKTRWRMMKTAPGYKIHDHTKFILISMAIHNYIRIHCQSDKYFRNAEMENEDYVFDDTESHELHVEANEAVQSQSDFAVVDEYMDSL</sequence>
<reference evidence="1 2" key="1">
    <citation type="journal article" date="2021" name="Hortic Res">
        <title>High-quality reference genome and annotation aids understanding of berry development for evergreen blueberry (Vaccinium darrowii).</title>
        <authorList>
            <person name="Yu J."/>
            <person name="Hulse-Kemp A.M."/>
            <person name="Babiker E."/>
            <person name="Staton M."/>
        </authorList>
    </citation>
    <scope>NUCLEOTIDE SEQUENCE [LARGE SCALE GENOMIC DNA]</scope>
    <source>
        <strain evidence="2">cv. NJ 8807/NJ 8810</strain>
        <tissue evidence="1">Young leaf</tissue>
    </source>
</reference>
<protein>
    <submittedName>
        <fullName evidence="1">Uncharacterized protein</fullName>
    </submittedName>
</protein>
<proteinExistence type="predicted"/>
<evidence type="ECO:0000313" key="2">
    <source>
        <dbReference type="Proteomes" id="UP000828048"/>
    </source>
</evidence>
<dbReference type="EMBL" id="CM037162">
    <property type="protein sequence ID" value="KAH7863316.1"/>
    <property type="molecule type" value="Genomic_DNA"/>
</dbReference>
<organism evidence="1 2">
    <name type="scientific">Vaccinium darrowii</name>
    <dbReference type="NCBI Taxonomy" id="229202"/>
    <lineage>
        <taxon>Eukaryota</taxon>
        <taxon>Viridiplantae</taxon>
        <taxon>Streptophyta</taxon>
        <taxon>Embryophyta</taxon>
        <taxon>Tracheophyta</taxon>
        <taxon>Spermatophyta</taxon>
        <taxon>Magnoliopsida</taxon>
        <taxon>eudicotyledons</taxon>
        <taxon>Gunneridae</taxon>
        <taxon>Pentapetalae</taxon>
        <taxon>asterids</taxon>
        <taxon>Ericales</taxon>
        <taxon>Ericaceae</taxon>
        <taxon>Vaccinioideae</taxon>
        <taxon>Vaccinieae</taxon>
        <taxon>Vaccinium</taxon>
    </lineage>
</organism>
<comment type="caution">
    <text evidence="1">The sequence shown here is derived from an EMBL/GenBank/DDBJ whole genome shotgun (WGS) entry which is preliminary data.</text>
</comment>
<name>A0ACB7ZCY3_9ERIC</name>
<gene>
    <name evidence="1" type="ORF">Vadar_016059</name>
</gene>